<dbReference type="InParanoid" id="S8E6I0"/>
<sequence length="123" mass="13627">MAANSPQYLVRSCGPRNRTAAAGLYTLWHGSCQVCQFLLRPFSSRHGADNLFVTQASHTVISFLQLCYDQLFHAYVFQQLARIVPQPVFSRRFIGANAVEPTSSVDHEAYDLSAFLNLTSASG</sequence>
<accession>S8E6I0</accession>
<keyword evidence="2" id="KW-1185">Reference proteome</keyword>
<dbReference type="EMBL" id="KE504150">
    <property type="protein sequence ID" value="EPT00238.1"/>
    <property type="molecule type" value="Genomic_DNA"/>
</dbReference>
<reference evidence="1 2" key="1">
    <citation type="journal article" date="2012" name="Science">
        <title>The Paleozoic origin of enzymatic lignin decomposition reconstructed from 31 fungal genomes.</title>
        <authorList>
            <person name="Floudas D."/>
            <person name="Binder M."/>
            <person name="Riley R."/>
            <person name="Barry K."/>
            <person name="Blanchette R.A."/>
            <person name="Henrissat B."/>
            <person name="Martinez A.T."/>
            <person name="Otillar R."/>
            <person name="Spatafora J.W."/>
            <person name="Yadav J.S."/>
            <person name="Aerts A."/>
            <person name="Benoit I."/>
            <person name="Boyd A."/>
            <person name="Carlson A."/>
            <person name="Copeland A."/>
            <person name="Coutinho P.M."/>
            <person name="de Vries R.P."/>
            <person name="Ferreira P."/>
            <person name="Findley K."/>
            <person name="Foster B."/>
            <person name="Gaskell J."/>
            <person name="Glotzer D."/>
            <person name="Gorecki P."/>
            <person name="Heitman J."/>
            <person name="Hesse C."/>
            <person name="Hori C."/>
            <person name="Igarashi K."/>
            <person name="Jurgens J.A."/>
            <person name="Kallen N."/>
            <person name="Kersten P."/>
            <person name="Kohler A."/>
            <person name="Kuees U."/>
            <person name="Kumar T.K.A."/>
            <person name="Kuo A."/>
            <person name="LaButti K."/>
            <person name="Larrondo L.F."/>
            <person name="Lindquist E."/>
            <person name="Ling A."/>
            <person name="Lombard V."/>
            <person name="Lucas S."/>
            <person name="Lundell T."/>
            <person name="Martin R."/>
            <person name="McLaughlin D.J."/>
            <person name="Morgenstern I."/>
            <person name="Morin E."/>
            <person name="Murat C."/>
            <person name="Nagy L.G."/>
            <person name="Nolan M."/>
            <person name="Ohm R.A."/>
            <person name="Patyshakuliyeva A."/>
            <person name="Rokas A."/>
            <person name="Ruiz-Duenas F.J."/>
            <person name="Sabat G."/>
            <person name="Salamov A."/>
            <person name="Samejima M."/>
            <person name="Schmutz J."/>
            <person name="Slot J.C."/>
            <person name="St John F."/>
            <person name="Stenlid J."/>
            <person name="Sun H."/>
            <person name="Sun S."/>
            <person name="Syed K."/>
            <person name="Tsang A."/>
            <person name="Wiebenga A."/>
            <person name="Young D."/>
            <person name="Pisabarro A."/>
            <person name="Eastwood D.C."/>
            <person name="Martin F."/>
            <person name="Cullen D."/>
            <person name="Grigoriev I.V."/>
            <person name="Hibbett D.S."/>
        </authorList>
    </citation>
    <scope>NUCLEOTIDE SEQUENCE</scope>
    <source>
        <strain evidence="2">FP-58527</strain>
    </source>
</reference>
<dbReference type="HOGENOM" id="CLU_2015321_0_0_1"/>
<proteinExistence type="predicted"/>
<evidence type="ECO:0000313" key="2">
    <source>
        <dbReference type="Proteomes" id="UP000015241"/>
    </source>
</evidence>
<gene>
    <name evidence="1" type="ORF">FOMPIDRAFT_1023839</name>
</gene>
<protein>
    <submittedName>
        <fullName evidence="1">Uncharacterized protein</fullName>
    </submittedName>
</protein>
<name>S8E6I0_FOMSC</name>
<dbReference type="AlphaFoldDB" id="S8E6I0"/>
<organism evidence="1 2">
    <name type="scientific">Fomitopsis schrenkii</name>
    <name type="common">Brown rot fungus</name>
    <dbReference type="NCBI Taxonomy" id="2126942"/>
    <lineage>
        <taxon>Eukaryota</taxon>
        <taxon>Fungi</taxon>
        <taxon>Dikarya</taxon>
        <taxon>Basidiomycota</taxon>
        <taxon>Agaricomycotina</taxon>
        <taxon>Agaricomycetes</taxon>
        <taxon>Polyporales</taxon>
        <taxon>Fomitopsis</taxon>
    </lineage>
</organism>
<evidence type="ECO:0000313" key="1">
    <source>
        <dbReference type="EMBL" id="EPT00238.1"/>
    </source>
</evidence>
<dbReference type="Proteomes" id="UP000015241">
    <property type="component" value="Unassembled WGS sequence"/>
</dbReference>